<keyword evidence="3" id="KW-1185">Reference proteome</keyword>
<organism evidence="2 3">
    <name type="scientific">Guopingia tenuis</name>
    <dbReference type="NCBI Taxonomy" id="2763656"/>
    <lineage>
        <taxon>Bacteria</taxon>
        <taxon>Bacillati</taxon>
        <taxon>Bacillota</taxon>
        <taxon>Clostridia</taxon>
        <taxon>Christensenellales</taxon>
        <taxon>Christensenellaceae</taxon>
        <taxon>Guopingia</taxon>
    </lineage>
</organism>
<proteinExistence type="predicted"/>
<feature type="transmembrane region" description="Helical" evidence="1">
    <location>
        <begin position="186"/>
        <end position="207"/>
    </location>
</feature>
<protein>
    <submittedName>
        <fullName evidence="2">Uncharacterized protein</fullName>
    </submittedName>
</protein>
<keyword evidence="1" id="KW-1133">Transmembrane helix</keyword>
<feature type="transmembrane region" description="Helical" evidence="1">
    <location>
        <begin position="136"/>
        <end position="156"/>
    </location>
</feature>
<dbReference type="EMBL" id="JACRSS010000003">
    <property type="protein sequence ID" value="MBC8538692.1"/>
    <property type="molecule type" value="Genomic_DNA"/>
</dbReference>
<feature type="transmembrane region" description="Helical" evidence="1">
    <location>
        <begin position="93"/>
        <end position="116"/>
    </location>
</feature>
<dbReference type="RefSeq" id="WP_249280405.1">
    <property type="nucleotide sequence ID" value="NZ_JACRSS010000003.1"/>
</dbReference>
<feature type="transmembrane region" description="Helical" evidence="1">
    <location>
        <begin position="51"/>
        <end position="72"/>
    </location>
</feature>
<dbReference type="Proteomes" id="UP000617951">
    <property type="component" value="Unassembled WGS sequence"/>
</dbReference>
<comment type="caution">
    <text evidence="2">The sequence shown here is derived from an EMBL/GenBank/DDBJ whole genome shotgun (WGS) entry which is preliminary data.</text>
</comment>
<reference evidence="2" key="1">
    <citation type="submission" date="2020-08" db="EMBL/GenBank/DDBJ databases">
        <title>Genome public.</title>
        <authorList>
            <person name="Liu C."/>
            <person name="Sun Q."/>
        </authorList>
    </citation>
    <scope>NUCLEOTIDE SEQUENCE</scope>
    <source>
        <strain evidence="2">NSJ-63</strain>
    </source>
</reference>
<evidence type="ECO:0000313" key="2">
    <source>
        <dbReference type="EMBL" id="MBC8538692.1"/>
    </source>
</evidence>
<sequence length="275" mass="30055">MKEIGGLRRLFSDVFRILGRNFWKLFAAGGVFSLVVTVVLLPALVWGRETLVWPMLAFLLCFMDAYVSQIVFGELRGESLSIAEANRRGWRTFLRPLANGICLGLLYYGAALVLALCFSPELLNGNLRLAFEAKPGVMAVLSIILFAMEVHASLLLPYTIHTGRYGFPAIFKSIGIFLRGRYGRNLGHMLLILLCTAAGALAAMQIFRICQFFSPGGGVLFWLGVLLAFLAQAAVVLPFSIAARSLAYQNAGRDAGCKAVLPAEEASQDNTIEIE</sequence>
<keyword evidence="1" id="KW-0812">Transmembrane</keyword>
<dbReference type="AlphaFoldDB" id="A0A926DJ25"/>
<feature type="transmembrane region" description="Helical" evidence="1">
    <location>
        <begin position="21"/>
        <end position="45"/>
    </location>
</feature>
<keyword evidence="1" id="KW-0472">Membrane</keyword>
<accession>A0A926DJ25</accession>
<gene>
    <name evidence="2" type="ORF">H8693_07060</name>
</gene>
<evidence type="ECO:0000256" key="1">
    <source>
        <dbReference type="SAM" id="Phobius"/>
    </source>
</evidence>
<name>A0A926DJ25_9FIRM</name>
<evidence type="ECO:0000313" key="3">
    <source>
        <dbReference type="Proteomes" id="UP000617951"/>
    </source>
</evidence>
<feature type="transmembrane region" description="Helical" evidence="1">
    <location>
        <begin position="219"/>
        <end position="243"/>
    </location>
</feature>